<comment type="caution">
    <text evidence="2">The sequence shown here is derived from an EMBL/GenBank/DDBJ whole genome shotgun (WGS) entry which is preliminary data.</text>
</comment>
<proteinExistence type="predicted"/>
<dbReference type="Proteomes" id="UP001596390">
    <property type="component" value="Unassembled WGS sequence"/>
</dbReference>
<organism evidence="2 3">
    <name type="scientific">Halorubrum yunnanense</name>
    <dbReference type="NCBI Taxonomy" id="1526162"/>
    <lineage>
        <taxon>Archaea</taxon>
        <taxon>Methanobacteriati</taxon>
        <taxon>Methanobacteriota</taxon>
        <taxon>Stenosarchaea group</taxon>
        <taxon>Halobacteria</taxon>
        <taxon>Halobacteriales</taxon>
        <taxon>Haloferacaceae</taxon>
        <taxon>Halorubrum</taxon>
    </lineage>
</organism>
<dbReference type="EMBL" id="JBHSZZ010000052">
    <property type="protein sequence ID" value="MFC7187608.1"/>
    <property type="molecule type" value="Genomic_DNA"/>
</dbReference>
<dbReference type="PROSITE" id="PS51257">
    <property type="entry name" value="PROKAR_LIPOPROTEIN"/>
    <property type="match status" value="1"/>
</dbReference>
<keyword evidence="3" id="KW-1185">Reference proteome</keyword>
<dbReference type="AlphaFoldDB" id="A0ABD5YEA1"/>
<name>A0ABD5YEA1_9EURY</name>
<accession>A0ABD5YEA1</accession>
<gene>
    <name evidence="2" type="ORF">ACFQMK_12070</name>
</gene>
<evidence type="ECO:0000256" key="1">
    <source>
        <dbReference type="SAM" id="MobiDB-lite"/>
    </source>
</evidence>
<evidence type="ECO:0000313" key="3">
    <source>
        <dbReference type="Proteomes" id="UP001596390"/>
    </source>
</evidence>
<protein>
    <submittedName>
        <fullName evidence="2">Uncharacterized protein</fullName>
    </submittedName>
</protein>
<reference evidence="2 3" key="1">
    <citation type="journal article" date="2019" name="Int. J. Syst. Evol. Microbiol.">
        <title>The Global Catalogue of Microorganisms (GCM) 10K type strain sequencing project: providing services to taxonomists for standard genome sequencing and annotation.</title>
        <authorList>
            <consortium name="The Broad Institute Genomics Platform"/>
            <consortium name="The Broad Institute Genome Sequencing Center for Infectious Disease"/>
            <person name="Wu L."/>
            <person name="Ma J."/>
        </authorList>
    </citation>
    <scope>NUCLEOTIDE SEQUENCE [LARGE SCALE GENOMIC DNA]</scope>
    <source>
        <strain evidence="2 3">Q85</strain>
    </source>
</reference>
<evidence type="ECO:0000313" key="2">
    <source>
        <dbReference type="EMBL" id="MFC7187608.1"/>
    </source>
</evidence>
<feature type="region of interest" description="Disordered" evidence="1">
    <location>
        <begin position="23"/>
        <end position="60"/>
    </location>
</feature>
<sequence>MQRTRRDLLLTGAAAAGFSGCLGAEGVRYPDEPPDTTQPGGSDGDDEDDGPSVPHPELADATRGVIDDTFWFAASYRAAIDAYREATGDVIAAVASTREQIRKPTDPVVGMVDDLETVGYGAAERAADALEPHFFPRQLIRSRVENHLPALSRAARRNDADRFVEELDRLSRTFSQIRTPLYISGTYSRDPVYNRLLDRLVPGNADEVFVELATPFRRFATVAHRPYADEEGFRPEFTEEPLVQSRRDELRTRLGPVAQSVRRVREAFYTFAPRPPATDQAADAFRGSPGDLDVVPVYVQQYADVEAAGDALTAVLEAGETDGREPLLPVTEAADDAARWHRYYHREARSDRTDLDRFPGVQYGYLLQAGEFLLATGFSGDAWEERPRWQGRLADAWVTG</sequence>
<dbReference type="RefSeq" id="WP_267665014.1">
    <property type="nucleotide sequence ID" value="NZ_JAODIX010000052.1"/>
</dbReference>